<evidence type="ECO:0008006" key="3">
    <source>
        <dbReference type="Google" id="ProtNLM"/>
    </source>
</evidence>
<name>A0A8H4M5J0_9EURO</name>
<comment type="caution">
    <text evidence="1">The sequence shown here is derived from an EMBL/GenBank/DDBJ whole genome shotgun (WGS) entry which is preliminary data.</text>
</comment>
<dbReference type="PANTHER" id="PTHR41677">
    <property type="entry name" value="YALI0B19030P"/>
    <property type="match status" value="1"/>
</dbReference>
<reference evidence="1" key="1">
    <citation type="journal article" date="2020" name="bioRxiv">
        <title>Genomic and phenotypic heterogeneity of clinical isolates of the human pathogens Aspergillus fumigatus, Aspergillus lentulus and Aspergillus fumigatiaffinis.</title>
        <authorList>
            <person name="dos Santos R.A.C."/>
            <person name="Steenwyk J.L."/>
            <person name="Rivero-Menendez O."/>
            <person name="Mead M.E."/>
            <person name="Silva L.P."/>
            <person name="Bastos R.W."/>
            <person name="Alastruey-Izquierdo A."/>
            <person name="Goldman G.H."/>
            <person name="Rokas A."/>
        </authorList>
    </citation>
    <scope>NUCLEOTIDE SEQUENCE</scope>
    <source>
        <strain evidence="1">CNM-CM6805</strain>
    </source>
</reference>
<evidence type="ECO:0000313" key="2">
    <source>
        <dbReference type="Proteomes" id="UP000653565"/>
    </source>
</evidence>
<keyword evidence="2" id="KW-1185">Reference proteome</keyword>
<evidence type="ECO:0000313" key="1">
    <source>
        <dbReference type="EMBL" id="KAF4237168.1"/>
    </source>
</evidence>
<dbReference type="OrthoDB" id="10256055at2759"/>
<gene>
    <name evidence="1" type="ORF">CNMCM6805_007117</name>
</gene>
<dbReference type="EMBL" id="JAAAPX010000047">
    <property type="protein sequence ID" value="KAF4237168.1"/>
    <property type="molecule type" value="Genomic_DNA"/>
</dbReference>
<dbReference type="AlphaFoldDB" id="A0A8H4M5J0"/>
<proteinExistence type="predicted"/>
<dbReference type="Proteomes" id="UP000653565">
    <property type="component" value="Unassembled WGS sequence"/>
</dbReference>
<sequence>MAASEALSSAPSLDLAIDLHTNDEGDAGIESHASQPQKLAEAEFVEFDPAKHLNFTPPSKVYTMAELGYPERRGVSPVGVSEPFPMFSAEAIQAMRKEALREEVFAKYHCSSDLAKGQLRGYAAECAPFVYDAWKHPQTLALVSQIAGVDLVPVMDYEIGHINISVRSEEDEAKFLAAVAEKKSQEAGKNVSDSAWEDKDPIVDWHTDGYHFVCVVMLSDCEDMIGGETELRKGNGETIKIRGPQMGSAVILQGRYIEHRAVRALGMTERITMVTSFRPRSPAIPDHTVLTTIRPISDLGELYHQFAEYRFEILEDRLREVNKYMRDRKLANGRFNTGFLKQFIHEQIEFLEHMDREIVEDDKVIKGVTGDSHLISEDLKLKQSKKRELAAAE</sequence>
<dbReference type="PANTHER" id="PTHR41677:SF1">
    <property type="entry name" value="FE2OG DIOXYGENASE DOMAIN-CONTAINING PROTEIN"/>
    <property type="match status" value="1"/>
</dbReference>
<accession>A0A8H4M5J0</accession>
<organism evidence="1 2">
    <name type="scientific">Aspergillus fumigatiaffinis</name>
    <dbReference type="NCBI Taxonomy" id="340414"/>
    <lineage>
        <taxon>Eukaryota</taxon>
        <taxon>Fungi</taxon>
        <taxon>Dikarya</taxon>
        <taxon>Ascomycota</taxon>
        <taxon>Pezizomycotina</taxon>
        <taxon>Eurotiomycetes</taxon>
        <taxon>Eurotiomycetidae</taxon>
        <taxon>Eurotiales</taxon>
        <taxon>Aspergillaceae</taxon>
        <taxon>Aspergillus</taxon>
        <taxon>Aspergillus subgen. Fumigati</taxon>
    </lineage>
</organism>
<reference evidence="1" key="2">
    <citation type="submission" date="2020-04" db="EMBL/GenBank/DDBJ databases">
        <authorList>
            <person name="Santos R.A.C."/>
            <person name="Steenwyk J.L."/>
            <person name="Rivero-Menendez O."/>
            <person name="Mead M.E."/>
            <person name="Silva L.P."/>
            <person name="Bastos R.W."/>
            <person name="Alastruey-Izquierdo A."/>
            <person name="Goldman G.H."/>
            <person name="Rokas A."/>
        </authorList>
    </citation>
    <scope>NUCLEOTIDE SEQUENCE</scope>
    <source>
        <strain evidence="1">CNM-CM6805</strain>
    </source>
</reference>
<protein>
    <recommendedName>
        <fullName evidence="3">Fe2OG dioxygenase domain-containing protein</fullName>
    </recommendedName>
</protein>